<sequence>MTTSVTVFSRASDYKNEGMYVFEKTKLMCGYCQKPIDWTRKSVIDNHVDSDKHKGNKERKLAEKNNKRQVSIAESISNAKKLKQDREEFIKSTVRAFLNANIPLEKLDKTEFRQWLNKYVPGSGDLPNAQQLREKYIPLLKDDYDDILKSKLKGNKIIVLCDETTNRLGQAVFLVLFKILPSKENPTPNLFVASVKILQNTNADECSKAFLQTIQHFEVAHQDVVAIGSDSAAYMNLCIRLLKTLLDNPSLIHLQCWAHKLDKIVKIFPEQLVRLNDCVSFSKKLFKNTRKRKHKYINYLKTKYSFTNAKEIKLFPLPVMTRWGTWKKSAVYIADYAEDIADYVCKELTGKSYDSQAVKYFRKLKPEDIMIIKAEAKFVVEYCSPVCDLQLMVEGSKYPMSHLLYAKVSEIRKPFSSVANAGDSIQGVLFDKTKDSVALVPHTKQKTLLGRIKKVCEACNDLIKSQLKEDTASEFFEASNILFNPCKLSASLSSEKIVKAKESIAILNCIPTANFVILHSLLSDHVKENNANASHSKKGGSREDVVVNALMSMMQDHPIFAVSCLQVLHVSVSNVDSERGFSAYGDIFTPKRTNLTKDKVEAMMCMYFSSGMIDLNNNNATDYSESDGVVASGSGPPSVYFNDTEDMFCDDL</sequence>
<dbReference type="Pfam" id="PF05699">
    <property type="entry name" value="Dimer_Tnp_hAT"/>
    <property type="match status" value="1"/>
</dbReference>
<dbReference type="PANTHER" id="PTHR32344">
    <property type="entry name" value="U1-TYPE DOMAIN-CONTAINING PROTEIN"/>
    <property type="match status" value="1"/>
</dbReference>
<name>A0A9C6X6M3_FRAOC</name>
<accession>A0A9C6X6M3</accession>
<dbReference type="GO" id="GO:0003690">
    <property type="term" value="F:double-stranded DNA binding"/>
    <property type="evidence" value="ECO:0007669"/>
    <property type="project" value="InterPro"/>
</dbReference>
<dbReference type="GeneID" id="127751084"/>
<dbReference type="InterPro" id="IPR008906">
    <property type="entry name" value="HATC_C_dom"/>
</dbReference>
<dbReference type="OrthoDB" id="6590702at2759"/>
<dbReference type="GO" id="GO:0005634">
    <property type="term" value="C:nucleus"/>
    <property type="evidence" value="ECO:0007669"/>
    <property type="project" value="InterPro"/>
</dbReference>
<dbReference type="KEGG" id="foc:127751084"/>
<dbReference type="RefSeq" id="XP_052130038.1">
    <property type="nucleotide sequence ID" value="XM_052274078.1"/>
</dbReference>
<gene>
    <name evidence="3" type="primary">LOC127751084</name>
</gene>
<feature type="domain" description="HAT C-terminal dimerisation" evidence="1">
    <location>
        <begin position="565"/>
        <end position="607"/>
    </location>
</feature>
<dbReference type="PANTHER" id="PTHR32344:SF1">
    <property type="entry name" value="U1-TYPE DOMAIN-CONTAINING PROTEIN"/>
    <property type="match status" value="1"/>
</dbReference>
<evidence type="ECO:0000313" key="2">
    <source>
        <dbReference type="Proteomes" id="UP000504606"/>
    </source>
</evidence>
<evidence type="ECO:0000259" key="1">
    <source>
        <dbReference type="Pfam" id="PF05699"/>
    </source>
</evidence>
<dbReference type="GO" id="GO:0046983">
    <property type="term" value="F:protein dimerization activity"/>
    <property type="evidence" value="ECO:0007669"/>
    <property type="project" value="InterPro"/>
</dbReference>
<dbReference type="Proteomes" id="UP000504606">
    <property type="component" value="Unplaced"/>
</dbReference>
<proteinExistence type="predicted"/>
<dbReference type="InterPro" id="IPR012337">
    <property type="entry name" value="RNaseH-like_sf"/>
</dbReference>
<evidence type="ECO:0000313" key="3">
    <source>
        <dbReference type="RefSeq" id="XP_052130038.1"/>
    </source>
</evidence>
<dbReference type="SUPFAM" id="SSF53098">
    <property type="entry name" value="Ribonuclease H-like"/>
    <property type="match status" value="1"/>
</dbReference>
<dbReference type="AlphaFoldDB" id="A0A9C6X6M3"/>
<dbReference type="InterPro" id="IPR033375">
    <property type="entry name" value="Cggbp1"/>
</dbReference>
<dbReference type="GO" id="GO:0006357">
    <property type="term" value="P:regulation of transcription by RNA polymerase II"/>
    <property type="evidence" value="ECO:0007669"/>
    <property type="project" value="InterPro"/>
</dbReference>
<organism evidence="2 3">
    <name type="scientific">Frankliniella occidentalis</name>
    <name type="common">Western flower thrips</name>
    <name type="synonym">Euthrips occidentalis</name>
    <dbReference type="NCBI Taxonomy" id="133901"/>
    <lineage>
        <taxon>Eukaryota</taxon>
        <taxon>Metazoa</taxon>
        <taxon>Ecdysozoa</taxon>
        <taxon>Arthropoda</taxon>
        <taxon>Hexapoda</taxon>
        <taxon>Insecta</taxon>
        <taxon>Pterygota</taxon>
        <taxon>Neoptera</taxon>
        <taxon>Paraneoptera</taxon>
        <taxon>Thysanoptera</taxon>
        <taxon>Terebrantia</taxon>
        <taxon>Thripoidea</taxon>
        <taxon>Thripidae</taxon>
        <taxon>Frankliniella</taxon>
    </lineage>
</organism>
<keyword evidence="2" id="KW-1185">Reference proteome</keyword>
<reference evidence="3" key="1">
    <citation type="submission" date="2025-08" db="UniProtKB">
        <authorList>
            <consortium name="RefSeq"/>
        </authorList>
    </citation>
    <scope>IDENTIFICATION</scope>
    <source>
        <tissue evidence="3">Whole organism</tissue>
    </source>
</reference>
<protein>
    <submittedName>
        <fullName evidence="3">Uncharacterized protein LOC127751084</fullName>
    </submittedName>
</protein>